<keyword evidence="2" id="KW-0902">Two-component regulatory system</keyword>
<evidence type="ECO:0000256" key="1">
    <source>
        <dbReference type="ARBA" id="ARBA00022553"/>
    </source>
</evidence>
<feature type="modified residue" description="4-aspartylphosphate" evidence="3">
    <location>
        <position position="97"/>
    </location>
</feature>
<name>A0ABR8CL53_9NOST</name>
<dbReference type="InterPro" id="IPR001789">
    <property type="entry name" value="Sig_transdc_resp-reg_receiver"/>
</dbReference>
<dbReference type="SMART" id="SM00448">
    <property type="entry name" value="REC"/>
    <property type="match status" value="1"/>
</dbReference>
<gene>
    <name evidence="5" type="ORF">H6G18_03620</name>
</gene>
<reference evidence="5 6" key="1">
    <citation type="journal article" date="2020" name="ISME J.">
        <title>Comparative genomics reveals insights into cyanobacterial evolution and habitat adaptation.</title>
        <authorList>
            <person name="Chen M.Y."/>
            <person name="Teng W.K."/>
            <person name="Zhao L."/>
            <person name="Hu C.X."/>
            <person name="Zhou Y.K."/>
            <person name="Han B.P."/>
            <person name="Song L.R."/>
            <person name="Shu W.S."/>
        </authorList>
    </citation>
    <scope>NUCLEOTIDE SEQUENCE [LARGE SCALE GENOMIC DNA]</scope>
    <source>
        <strain evidence="5 6">FACHB-260</strain>
    </source>
</reference>
<accession>A0ABR8CL53</accession>
<evidence type="ECO:0000313" key="5">
    <source>
        <dbReference type="EMBL" id="MBD2343235.1"/>
    </source>
</evidence>
<dbReference type="Pfam" id="PF00072">
    <property type="entry name" value="Response_reg"/>
    <property type="match status" value="1"/>
</dbReference>
<dbReference type="CDD" id="cd17546">
    <property type="entry name" value="REC_hyHK_CKI1_RcsC-like"/>
    <property type="match status" value="1"/>
</dbReference>
<protein>
    <submittedName>
        <fullName evidence="5">Response regulator</fullName>
    </submittedName>
</protein>
<dbReference type="SUPFAM" id="SSF52172">
    <property type="entry name" value="CheY-like"/>
    <property type="match status" value="1"/>
</dbReference>
<dbReference type="PANTHER" id="PTHR45339">
    <property type="entry name" value="HYBRID SIGNAL TRANSDUCTION HISTIDINE KINASE J"/>
    <property type="match status" value="1"/>
</dbReference>
<keyword evidence="6" id="KW-1185">Reference proteome</keyword>
<proteinExistence type="predicted"/>
<evidence type="ECO:0000313" key="6">
    <source>
        <dbReference type="Proteomes" id="UP000607281"/>
    </source>
</evidence>
<comment type="caution">
    <text evidence="5">The sequence shown here is derived from an EMBL/GenBank/DDBJ whole genome shotgun (WGS) entry which is preliminary data.</text>
</comment>
<dbReference type="PANTHER" id="PTHR45339:SF1">
    <property type="entry name" value="HYBRID SIGNAL TRANSDUCTION HISTIDINE KINASE J"/>
    <property type="match status" value="1"/>
</dbReference>
<evidence type="ECO:0000256" key="3">
    <source>
        <dbReference type="PROSITE-ProRule" id="PRU00169"/>
    </source>
</evidence>
<dbReference type="Proteomes" id="UP000607281">
    <property type="component" value="Unassembled WGS sequence"/>
</dbReference>
<dbReference type="Gene3D" id="3.40.50.2300">
    <property type="match status" value="1"/>
</dbReference>
<evidence type="ECO:0000256" key="2">
    <source>
        <dbReference type="ARBA" id="ARBA00023012"/>
    </source>
</evidence>
<dbReference type="PROSITE" id="PS50110">
    <property type="entry name" value="RESPONSE_REGULATORY"/>
    <property type="match status" value="1"/>
</dbReference>
<dbReference type="InterPro" id="IPR011006">
    <property type="entry name" value="CheY-like_superfamily"/>
</dbReference>
<feature type="domain" description="Response regulatory" evidence="4">
    <location>
        <begin position="48"/>
        <end position="164"/>
    </location>
</feature>
<dbReference type="EMBL" id="JACJRF010000004">
    <property type="protein sequence ID" value="MBD2343235.1"/>
    <property type="molecule type" value="Genomic_DNA"/>
</dbReference>
<sequence>MAQGAFAYMVKPITRPQFQAIIEKLQYPDLADPSAVSVVAQPALTAPVILLAEDNQANIDTISGYLESRGYHLILAENGQQALDFARAKCPNLIIMDIQMPGMNGLDAIRCIRNDQQFVDVPIIALTALAMPSDRATCLAAGANEYLTKPIKLKQLVLTIQKLLSR</sequence>
<organism evidence="5 6">
    <name type="scientific">Anabaena subtropica FACHB-260</name>
    <dbReference type="NCBI Taxonomy" id="2692884"/>
    <lineage>
        <taxon>Bacteria</taxon>
        <taxon>Bacillati</taxon>
        <taxon>Cyanobacteriota</taxon>
        <taxon>Cyanophyceae</taxon>
        <taxon>Nostocales</taxon>
        <taxon>Nostocaceae</taxon>
        <taxon>Anabaena</taxon>
    </lineage>
</organism>
<evidence type="ECO:0000259" key="4">
    <source>
        <dbReference type="PROSITE" id="PS50110"/>
    </source>
</evidence>
<keyword evidence="1 3" id="KW-0597">Phosphoprotein</keyword>